<feature type="compositionally biased region" description="Basic and acidic residues" evidence="1">
    <location>
        <begin position="13"/>
        <end position="23"/>
    </location>
</feature>
<protein>
    <recommendedName>
        <fullName evidence="4">YqkK</fullName>
    </recommendedName>
</protein>
<reference evidence="3" key="1">
    <citation type="journal article" date="2019" name="Int. J. Syst. Evol. Microbiol.">
        <title>The Global Catalogue of Microorganisms (GCM) 10K type strain sequencing project: providing services to taxonomists for standard genome sequencing and annotation.</title>
        <authorList>
            <consortium name="The Broad Institute Genomics Platform"/>
            <consortium name="The Broad Institute Genome Sequencing Center for Infectious Disease"/>
            <person name="Wu L."/>
            <person name="Ma J."/>
        </authorList>
    </citation>
    <scope>NUCLEOTIDE SEQUENCE [LARGE SCALE GENOMIC DNA]</scope>
    <source>
        <strain evidence="3">TISTR 1858</strain>
    </source>
</reference>
<sequence>MSKSKAKKQRQKQMREGRIDPTKLRSPYARLDLQTRKTKTKKDHLYRTKHQNRYPDHRGDDFFYALLTSSFLKSTA</sequence>
<dbReference type="RefSeq" id="WP_379560100.1">
    <property type="nucleotide sequence ID" value="NZ_JBHUMX010000003.1"/>
</dbReference>
<evidence type="ECO:0000256" key="1">
    <source>
        <dbReference type="SAM" id="MobiDB-lite"/>
    </source>
</evidence>
<proteinExistence type="predicted"/>
<comment type="caution">
    <text evidence="2">The sequence shown here is derived from an EMBL/GenBank/DDBJ whole genome shotgun (WGS) entry which is preliminary data.</text>
</comment>
<evidence type="ECO:0000313" key="2">
    <source>
        <dbReference type="EMBL" id="MFD2627461.1"/>
    </source>
</evidence>
<evidence type="ECO:0000313" key="3">
    <source>
        <dbReference type="Proteomes" id="UP001597451"/>
    </source>
</evidence>
<feature type="compositionally biased region" description="Basic residues" evidence="1">
    <location>
        <begin position="1"/>
        <end position="12"/>
    </location>
</feature>
<dbReference type="Proteomes" id="UP001597451">
    <property type="component" value="Unassembled WGS sequence"/>
</dbReference>
<keyword evidence="3" id="KW-1185">Reference proteome</keyword>
<name>A0ABW5PVT6_9BACI</name>
<accession>A0ABW5PVT6</accession>
<gene>
    <name evidence="2" type="ORF">ACFSUN_01490</name>
</gene>
<organism evidence="2 3">
    <name type="scientific">Oceanobacillus kapialis</name>
    <dbReference type="NCBI Taxonomy" id="481353"/>
    <lineage>
        <taxon>Bacteria</taxon>
        <taxon>Bacillati</taxon>
        <taxon>Bacillota</taxon>
        <taxon>Bacilli</taxon>
        <taxon>Bacillales</taxon>
        <taxon>Bacillaceae</taxon>
        <taxon>Oceanobacillus</taxon>
    </lineage>
</organism>
<evidence type="ECO:0008006" key="4">
    <source>
        <dbReference type="Google" id="ProtNLM"/>
    </source>
</evidence>
<feature type="region of interest" description="Disordered" evidence="1">
    <location>
        <begin position="1"/>
        <end position="43"/>
    </location>
</feature>
<dbReference type="EMBL" id="JBHUMX010000003">
    <property type="protein sequence ID" value="MFD2627461.1"/>
    <property type="molecule type" value="Genomic_DNA"/>
</dbReference>